<keyword evidence="4 6" id="KW-0408">Iron</keyword>
<dbReference type="EMBL" id="LXQC01000154">
    <property type="protein sequence ID" value="TFE67446.1"/>
    <property type="molecule type" value="Genomic_DNA"/>
</dbReference>
<dbReference type="InterPro" id="IPR004017">
    <property type="entry name" value="Cys_rich_dom"/>
</dbReference>
<evidence type="ECO:0000256" key="3">
    <source>
        <dbReference type="ARBA" id="ARBA00022737"/>
    </source>
</evidence>
<dbReference type="EC" id="1.1.99.14" evidence="6"/>
<dbReference type="InterPro" id="IPR009051">
    <property type="entry name" value="Helical_ferredxn"/>
</dbReference>
<dbReference type="GO" id="GO:0019154">
    <property type="term" value="F:glycolate dehydrogenase activity"/>
    <property type="evidence" value="ECO:0007669"/>
    <property type="project" value="UniProtKB-EC"/>
</dbReference>
<dbReference type="Gene3D" id="1.10.1060.10">
    <property type="entry name" value="Alpha-helical ferredoxin"/>
    <property type="match status" value="1"/>
</dbReference>
<sequence>MDTQLGLKFKKESLAIKARELIRACVHCGYCNASCPTYQLLGDELDGPRGRIYLIKSLLEDKTSAEKVKLHLDRCLLCQGCETSCPSSVQFGKLAIIGKEIIEQSVQRSFLERLLLNFFLHFITDRKKFYYLFKFGSSIRALLPDMLRRKLPQVSKEDTILRRDWERKDWGGNPRQMILFKGCVEQVIYPSVLNSARRLFRRVGIELIDVAEEGCCGALAYHLPNRKKALSQMKNNIDVWIAHLKKGMGGIIVCSSACCQMIKEYGDILKDDKQYNHKALQISRMTFDPVEILEKEDIHSLLNAPRLEPVAYHSPCTEQHGLKEKGRVEAFLSRLGIKLTSIPDSHMCCGAAGMYAVMQKELSQRILELKMKNILGGKPAVILTSNVGCRLQLQQLSPVPVLHWLEYIEKISQPAAAQ</sequence>
<protein>
    <recommendedName>
        <fullName evidence="6">Glycolate oxidase iron-sulfur subunit</fullName>
        <ecNumber evidence="6">1.1.99.14</ecNumber>
    </recommendedName>
</protein>
<keyword evidence="6" id="KW-0249">Electron transport</keyword>
<evidence type="ECO:0000256" key="5">
    <source>
        <dbReference type="ARBA" id="ARBA00023014"/>
    </source>
</evidence>
<dbReference type="Gene3D" id="1.20.1050.140">
    <property type="match status" value="1"/>
</dbReference>
<keyword evidence="1 6" id="KW-0004">4Fe-4S</keyword>
<evidence type="ECO:0000256" key="4">
    <source>
        <dbReference type="ARBA" id="ARBA00023004"/>
    </source>
</evidence>
<evidence type="ECO:0000256" key="2">
    <source>
        <dbReference type="ARBA" id="ARBA00022723"/>
    </source>
</evidence>
<organism evidence="8 9">
    <name type="scientific">Methylacidiphilum caldifontis</name>
    <dbReference type="NCBI Taxonomy" id="2795386"/>
    <lineage>
        <taxon>Bacteria</taxon>
        <taxon>Pseudomonadati</taxon>
        <taxon>Verrucomicrobiota</taxon>
        <taxon>Methylacidiphilae</taxon>
        <taxon>Methylacidiphilales</taxon>
        <taxon>Methylacidiphilaceae</taxon>
        <taxon>Methylacidiphilum (ex Ratnadevi et al. 2023)</taxon>
    </lineage>
</organism>
<dbReference type="PANTHER" id="PTHR32479">
    <property type="entry name" value="GLYCOLATE OXIDASE IRON-SULFUR SUBUNIT"/>
    <property type="match status" value="1"/>
</dbReference>
<gene>
    <name evidence="8" type="ORF">A7Q10_01340</name>
</gene>
<keyword evidence="9" id="KW-1185">Reference proteome</keyword>
<dbReference type="Pfam" id="PF02754">
    <property type="entry name" value="CCG"/>
    <property type="match status" value="2"/>
</dbReference>
<dbReference type="Pfam" id="PF13183">
    <property type="entry name" value="Fer4_8"/>
    <property type="match status" value="1"/>
</dbReference>
<keyword evidence="6" id="KW-0813">Transport</keyword>
<feature type="domain" description="4Fe-4S ferredoxin-type" evidence="7">
    <location>
        <begin position="66"/>
        <end position="94"/>
    </location>
</feature>
<comment type="cofactor">
    <cofactor evidence="6">
        <name>[4Fe-4S] cluster</name>
        <dbReference type="ChEBI" id="CHEBI:49883"/>
    </cofactor>
    <text evidence="6">Binds 2 [4Fe-4S] clusters.</text>
</comment>
<dbReference type="PROSITE" id="PS00198">
    <property type="entry name" value="4FE4S_FER_1"/>
    <property type="match status" value="2"/>
</dbReference>
<comment type="function">
    <text evidence="6">Component of a complex that catalyzes the oxidation of glycolate to glyoxylate.</text>
</comment>
<dbReference type="NCBIfam" id="NF008434">
    <property type="entry name" value="PRK11274.1"/>
    <property type="match status" value="1"/>
</dbReference>
<dbReference type="GO" id="GO:0046872">
    <property type="term" value="F:metal ion binding"/>
    <property type="evidence" value="ECO:0007669"/>
    <property type="project" value="UniProtKB-UniRule"/>
</dbReference>
<evidence type="ECO:0000313" key="9">
    <source>
        <dbReference type="Proteomes" id="UP000297713"/>
    </source>
</evidence>
<proteinExistence type="predicted"/>
<evidence type="ECO:0000313" key="8">
    <source>
        <dbReference type="EMBL" id="TFE67446.1"/>
    </source>
</evidence>
<dbReference type="OrthoDB" id="9770306at2"/>
<name>A0A4Y8P9R0_9BACT</name>
<dbReference type="AlphaFoldDB" id="A0A4Y8P9R0"/>
<comment type="caution">
    <text evidence="8">The sequence shown here is derived from an EMBL/GenBank/DDBJ whole genome shotgun (WGS) entry which is preliminary data.</text>
</comment>
<dbReference type="Proteomes" id="UP000297713">
    <property type="component" value="Unassembled WGS sequence"/>
</dbReference>
<dbReference type="SUPFAM" id="SSF46548">
    <property type="entry name" value="alpha-helical ferredoxin"/>
    <property type="match status" value="1"/>
</dbReference>
<comment type="catalytic activity">
    <reaction evidence="6">
        <text>(R)-lactate + A = pyruvate + AH2</text>
        <dbReference type="Rhea" id="RHEA:15089"/>
        <dbReference type="ChEBI" id="CHEBI:13193"/>
        <dbReference type="ChEBI" id="CHEBI:15361"/>
        <dbReference type="ChEBI" id="CHEBI:16004"/>
        <dbReference type="ChEBI" id="CHEBI:17499"/>
    </reaction>
</comment>
<reference evidence="8 9" key="1">
    <citation type="submission" date="2016-05" db="EMBL/GenBank/DDBJ databases">
        <title>Diversity and Homogeneity among Thermoacidophilic Verrucomicrobia Methanotrophs Linked with Geographical Origin.</title>
        <authorList>
            <person name="Erikstad H.-A."/>
            <person name="Smestad N.B."/>
            <person name="Ceballos R.M."/>
            <person name="Birkeland N.-K."/>
        </authorList>
    </citation>
    <scope>NUCLEOTIDE SEQUENCE [LARGE SCALE GENOMIC DNA]</scope>
    <source>
        <strain evidence="8 9">Phi</strain>
    </source>
</reference>
<keyword evidence="3" id="KW-0677">Repeat</keyword>
<dbReference type="GO" id="GO:0051539">
    <property type="term" value="F:4 iron, 4 sulfur cluster binding"/>
    <property type="evidence" value="ECO:0007669"/>
    <property type="project" value="UniProtKB-UniRule"/>
</dbReference>
<dbReference type="InterPro" id="IPR017900">
    <property type="entry name" value="4Fe4S_Fe_S_CS"/>
</dbReference>
<comment type="catalytic activity">
    <reaction evidence="6">
        <text>glycolate + A = glyoxylate + AH2</text>
        <dbReference type="Rhea" id="RHEA:21264"/>
        <dbReference type="ChEBI" id="CHEBI:13193"/>
        <dbReference type="ChEBI" id="CHEBI:17499"/>
        <dbReference type="ChEBI" id="CHEBI:29805"/>
        <dbReference type="ChEBI" id="CHEBI:36655"/>
        <dbReference type="EC" id="1.1.99.14"/>
    </reaction>
</comment>
<accession>A0A4Y8P9R0</accession>
<keyword evidence="2 6" id="KW-0479">Metal-binding</keyword>
<evidence type="ECO:0000256" key="6">
    <source>
        <dbReference type="PIRNR" id="PIRNR000139"/>
    </source>
</evidence>
<evidence type="ECO:0000259" key="7">
    <source>
        <dbReference type="PROSITE" id="PS51379"/>
    </source>
</evidence>
<dbReference type="PANTHER" id="PTHR32479:SF17">
    <property type="entry name" value="GLYCOLATE OXIDASE IRON-SULFUR SUBUNIT"/>
    <property type="match status" value="1"/>
</dbReference>
<dbReference type="RefSeq" id="WP_134440532.1">
    <property type="nucleotide sequence ID" value="NZ_LXQC01000154.1"/>
</dbReference>
<dbReference type="InterPro" id="IPR012257">
    <property type="entry name" value="Glc_ox_4Fe-4S"/>
</dbReference>
<evidence type="ECO:0000256" key="1">
    <source>
        <dbReference type="ARBA" id="ARBA00022485"/>
    </source>
</evidence>
<keyword evidence="5 6" id="KW-0411">Iron-sulfur</keyword>
<dbReference type="PIRSF" id="PIRSF000139">
    <property type="entry name" value="Glc_ox_4Fe-4S"/>
    <property type="match status" value="1"/>
</dbReference>
<dbReference type="PROSITE" id="PS51379">
    <property type="entry name" value="4FE4S_FER_2"/>
    <property type="match status" value="1"/>
</dbReference>
<dbReference type="InterPro" id="IPR017896">
    <property type="entry name" value="4Fe4S_Fe-S-bd"/>
</dbReference>